<evidence type="ECO:0000259" key="2">
    <source>
        <dbReference type="PROSITE" id="PS51212"/>
    </source>
</evidence>
<dbReference type="RefSeq" id="XP_066692537.1">
    <property type="nucleotide sequence ID" value="XM_066850299.1"/>
</dbReference>
<comment type="caution">
    <text evidence="3">The sequence shown here is derived from an EMBL/GenBank/DDBJ whole genome shotgun (WGS) entry which is preliminary data.</text>
</comment>
<keyword evidence="1" id="KW-0732">Signal</keyword>
<sequence length="116" mass="11666">MYKNQAYLALAVLGSAALAQTAKPVGCFPSVKGFVDLGPATFQSVGLCNDQCEAAGFPVFGLTNGTDCACGQVADIPAADTKVDDGLCDTPCPGYVGTTDHIVLGGGDGVVSVYTN</sequence>
<organism evidence="3 4">
    <name type="scientific">Apiospora aurea</name>
    <dbReference type="NCBI Taxonomy" id="335848"/>
    <lineage>
        <taxon>Eukaryota</taxon>
        <taxon>Fungi</taxon>
        <taxon>Dikarya</taxon>
        <taxon>Ascomycota</taxon>
        <taxon>Pezizomycotina</taxon>
        <taxon>Sordariomycetes</taxon>
        <taxon>Xylariomycetidae</taxon>
        <taxon>Amphisphaeriales</taxon>
        <taxon>Apiosporaceae</taxon>
        <taxon>Apiospora</taxon>
    </lineage>
</organism>
<feature type="domain" description="WSC" evidence="2">
    <location>
        <begin position="21"/>
        <end position="116"/>
    </location>
</feature>
<dbReference type="Proteomes" id="UP001391051">
    <property type="component" value="Unassembled WGS sequence"/>
</dbReference>
<accession>A0ABR1PSZ5</accession>
<evidence type="ECO:0000313" key="4">
    <source>
        <dbReference type="Proteomes" id="UP001391051"/>
    </source>
</evidence>
<evidence type="ECO:0000313" key="3">
    <source>
        <dbReference type="EMBL" id="KAK7937209.1"/>
    </source>
</evidence>
<dbReference type="Pfam" id="PF01822">
    <property type="entry name" value="WSC"/>
    <property type="match status" value="1"/>
</dbReference>
<feature type="signal peptide" evidence="1">
    <location>
        <begin position="1"/>
        <end position="21"/>
    </location>
</feature>
<evidence type="ECO:0000256" key="1">
    <source>
        <dbReference type="SAM" id="SignalP"/>
    </source>
</evidence>
<protein>
    <recommendedName>
        <fullName evidence="2">WSC domain-containing protein</fullName>
    </recommendedName>
</protein>
<dbReference type="PROSITE" id="PS51212">
    <property type="entry name" value="WSC"/>
    <property type="match status" value="1"/>
</dbReference>
<proteinExistence type="predicted"/>
<reference evidence="3 4" key="1">
    <citation type="submission" date="2023-01" db="EMBL/GenBank/DDBJ databases">
        <title>Analysis of 21 Apiospora genomes using comparative genomics revels a genus with tremendous synthesis potential of carbohydrate active enzymes and secondary metabolites.</title>
        <authorList>
            <person name="Sorensen T."/>
        </authorList>
    </citation>
    <scope>NUCLEOTIDE SEQUENCE [LARGE SCALE GENOMIC DNA]</scope>
    <source>
        <strain evidence="3 4">CBS 24483</strain>
    </source>
</reference>
<dbReference type="InterPro" id="IPR002889">
    <property type="entry name" value="WSC_carb-bd"/>
</dbReference>
<name>A0ABR1PSZ5_9PEZI</name>
<gene>
    <name evidence="3" type="ORF">PG986_014077</name>
</gene>
<dbReference type="GeneID" id="92083361"/>
<keyword evidence="4" id="KW-1185">Reference proteome</keyword>
<dbReference type="SMART" id="SM00321">
    <property type="entry name" value="WSC"/>
    <property type="match status" value="1"/>
</dbReference>
<feature type="chain" id="PRO_5045397870" description="WSC domain-containing protein" evidence="1">
    <location>
        <begin position="22"/>
        <end position="116"/>
    </location>
</feature>
<dbReference type="EMBL" id="JAQQWE010000010">
    <property type="protein sequence ID" value="KAK7937209.1"/>
    <property type="molecule type" value="Genomic_DNA"/>
</dbReference>